<proteinExistence type="predicted"/>
<accession>R0GT99</accession>
<evidence type="ECO:0000313" key="1">
    <source>
        <dbReference type="EMBL" id="EOA39177.1"/>
    </source>
</evidence>
<dbReference type="EMBL" id="KB870805">
    <property type="protein sequence ID" value="EOA39177.1"/>
    <property type="molecule type" value="Genomic_DNA"/>
</dbReference>
<dbReference type="InterPro" id="IPR009568">
    <property type="entry name" value="DUF1184"/>
</dbReference>
<reference evidence="2" key="1">
    <citation type="journal article" date="2013" name="Nat. Genet.">
        <title>The Capsella rubella genome and the genomic consequences of rapid mating system evolution.</title>
        <authorList>
            <person name="Slotte T."/>
            <person name="Hazzouri K.M."/>
            <person name="Agren J.A."/>
            <person name="Koenig D."/>
            <person name="Maumus F."/>
            <person name="Guo Y.L."/>
            <person name="Steige K."/>
            <person name="Platts A.E."/>
            <person name="Escobar J.S."/>
            <person name="Newman L.K."/>
            <person name="Wang W."/>
            <person name="Mandakova T."/>
            <person name="Vello E."/>
            <person name="Smith L.M."/>
            <person name="Henz S.R."/>
            <person name="Steffen J."/>
            <person name="Takuno S."/>
            <person name="Brandvain Y."/>
            <person name="Coop G."/>
            <person name="Andolfatto P."/>
            <person name="Hu T.T."/>
            <person name="Blanchette M."/>
            <person name="Clark R.M."/>
            <person name="Quesneville H."/>
            <person name="Nordborg M."/>
            <person name="Gaut B.S."/>
            <person name="Lysak M.A."/>
            <person name="Jenkins J."/>
            <person name="Grimwood J."/>
            <person name="Chapman J."/>
            <person name="Prochnik S."/>
            <person name="Shu S."/>
            <person name="Rokhsar D."/>
            <person name="Schmutz J."/>
            <person name="Weigel D."/>
            <person name="Wright S.I."/>
        </authorList>
    </citation>
    <scope>NUCLEOTIDE SEQUENCE [LARGE SCALE GENOMIC DNA]</scope>
    <source>
        <strain evidence="2">cv. Monte Gargano</strain>
    </source>
</reference>
<dbReference type="AlphaFoldDB" id="R0GT99"/>
<gene>
    <name evidence="1" type="ORF">CARUB_v10012137mg</name>
</gene>
<sequence>MESMPHGVVRLRLPIKKFRVSPYSKETNIHTNYEKQKEEAVRLGVELSLFVAEAMLLLSNEDMFMFCFWLVKDTVNKDVYGPVVGRLLGVILFVFEKYIKPKNGVCKDGGKSSQWELMAKSEQNFTFGVRELDRFVSILRNKESSLGDDGLVINPSDFEHYKQELKKLEETLRSSKDVEVNGVERETIKSYILYLWKSLFETSQPKVINPWARILEMFRPFFNQAREDVCSSLIAS</sequence>
<keyword evidence="2" id="KW-1185">Reference proteome</keyword>
<dbReference type="Pfam" id="PF06683">
    <property type="entry name" value="DUF1184"/>
    <property type="match status" value="1"/>
</dbReference>
<organism evidence="1 2">
    <name type="scientific">Capsella rubella</name>
    <dbReference type="NCBI Taxonomy" id="81985"/>
    <lineage>
        <taxon>Eukaryota</taxon>
        <taxon>Viridiplantae</taxon>
        <taxon>Streptophyta</taxon>
        <taxon>Embryophyta</taxon>
        <taxon>Tracheophyta</taxon>
        <taxon>Spermatophyta</taxon>
        <taxon>Magnoliopsida</taxon>
        <taxon>eudicotyledons</taxon>
        <taxon>Gunneridae</taxon>
        <taxon>Pentapetalae</taxon>
        <taxon>rosids</taxon>
        <taxon>malvids</taxon>
        <taxon>Brassicales</taxon>
        <taxon>Brassicaceae</taxon>
        <taxon>Camelineae</taxon>
        <taxon>Capsella</taxon>
    </lineage>
</organism>
<dbReference type="Proteomes" id="UP000029121">
    <property type="component" value="Unassembled WGS sequence"/>
</dbReference>
<name>R0GT99_9BRAS</name>
<evidence type="ECO:0000313" key="2">
    <source>
        <dbReference type="Proteomes" id="UP000029121"/>
    </source>
</evidence>
<protein>
    <submittedName>
        <fullName evidence="1">Uncharacterized protein</fullName>
    </submittedName>
</protein>